<organism evidence="1 2">
    <name type="scientific">Deinococcus cellulosilyticus (strain DSM 18568 / NBRC 106333 / KACC 11606 / 5516J-15)</name>
    <dbReference type="NCBI Taxonomy" id="1223518"/>
    <lineage>
        <taxon>Bacteria</taxon>
        <taxon>Thermotogati</taxon>
        <taxon>Deinococcota</taxon>
        <taxon>Deinococci</taxon>
        <taxon>Deinococcales</taxon>
        <taxon>Deinococcaceae</taxon>
        <taxon>Deinococcus</taxon>
    </lineage>
</organism>
<comment type="caution">
    <text evidence="1">The sequence shown here is derived from an EMBL/GenBank/DDBJ whole genome shotgun (WGS) entry which is preliminary data.</text>
</comment>
<keyword evidence="2" id="KW-1185">Reference proteome</keyword>
<evidence type="ECO:0000313" key="1">
    <source>
        <dbReference type="EMBL" id="GEM47119.1"/>
    </source>
</evidence>
<reference evidence="1 2" key="1">
    <citation type="submission" date="2019-07" db="EMBL/GenBank/DDBJ databases">
        <title>Whole genome shotgun sequence of Deinococcus cellulosilyticus NBRC 106333.</title>
        <authorList>
            <person name="Hosoyama A."/>
            <person name="Uohara A."/>
            <person name="Ohji S."/>
            <person name="Ichikawa N."/>
        </authorList>
    </citation>
    <scope>NUCLEOTIDE SEQUENCE [LARGE SCALE GENOMIC DNA]</scope>
    <source>
        <strain evidence="1 2">NBRC 106333</strain>
    </source>
</reference>
<gene>
    <name evidence="1" type="ORF">DC3_27540</name>
</gene>
<evidence type="ECO:0008006" key="3">
    <source>
        <dbReference type="Google" id="ProtNLM"/>
    </source>
</evidence>
<dbReference type="Proteomes" id="UP000321306">
    <property type="component" value="Unassembled WGS sequence"/>
</dbReference>
<sequence>MQEPEPAEVAREGIILLFEAVPDLLRGLIQLRQVLQDPEAQLDRLEGTNSGAFHFGPHKIRVVGLPAALPRDVQQRTIHLSHWPQTTKDSLYQHRAHLVCFYEGTREDAREQLLALYQLALAFGNLGLLGVADEAAFNVTPVAVVQDIFTSMKVGDLKTDFPAMLWTNLLKFHRPDGPIWYATRGFERFGAPNFALLGQPGEAAETFDLFTALLRYVVSSGAELQAGHTAEVGNLPLRFVAPYEYEDFLKGKGELLVVEVVQMEAENTVLT</sequence>
<proteinExistence type="predicted"/>
<evidence type="ECO:0000313" key="2">
    <source>
        <dbReference type="Proteomes" id="UP000321306"/>
    </source>
</evidence>
<name>A0A511N2N8_DEIC1</name>
<dbReference type="EMBL" id="BJXB01000011">
    <property type="protein sequence ID" value="GEM47119.1"/>
    <property type="molecule type" value="Genomic_DNA"/>
</dbReference>
<protein>
    <recommendedName>
        <fullName evidence="3">DUF4261 domain-containing protein</fullName>
    </recommendedName>
</protein>
<dbReference type="AlphaFoldDB" id="A0A511N2N8"/>
<accession>A0A511N2N8</accession>